<protein>
    <recommendedName>
        <fullName evidence="2">DUF3131 domain-containing protein</fullName>
    </recommendedName>
</protein>
<feature type="chain" id="PRO_5015362442" description="DUF3131 domain-containing protein" evidence="1">
    <location>
        <begin position="34"/>
        <end position="547"/>
    </location>
</feature>
<dbReference type="Gene3D" id="1.50.10.140">
    <property type="match status" value="1"/>
</dbReference>
<dbReference type="EMBL" id="OMKW01000001">
    <property type="protein sequence ID" value="SPF27930.1"/>
    <property type="molecule type" value="Genomic_DNA"/>
</dbReference>
<name>A0A2R8A7D6_9RHOB</name>
<evidence type="ECO:0000313" key="3">
    <source>
        <dbReference type="EMBL" id="SPF27930.1"/>
    </source>
</evidence>
<feature type="domain" description="DUF3131" evidence="2">
    <location>
        <begin position="70"/>
        <end position="448"/>
    </location>
</feature>
<dbReference type="AlphaFoldDB" id="A0A2R8A7D6"/>
<dbReference type="OrthoDB" id="9147113at2"/>
<dbReference type="Pfam" id="PF11329">
    <property type="entry name" value="DUF3131"/>
    <property type="match status" value="1"/>
</dbReference>
<evidence type="ECO:0000313" key="4">
    <source>
        <dbReference type="Proteomes" id="UP000244932"/>
    </source>
</evidence>
<feature type="signal peptide" evidence="1">
    <location>
        <begin position="1"/>
        <end position="33"/>
    </location>
</feature>
<proteinExistence type="predicted"/>
<organism evidence="3 4">
    <name type="scientific">Pontivivens insulae</name>
    <dbReference type="NCBI Taxonomy" id="1639689"/>
    <lineage>
        <taxon>Bacteria</taxon>
        <taxon>Pseudomonadati</taxon>
        <taxon>Pseudomonadota</taxon>
        <taxon>Alphaproteobacteria</taxon>
        <taxon>Rhodobacterales</taxon>
        <taxon>Paracoccaceae</taxon>
        <taxon>Pontivivens</taxon>
    </lineage>
</organism>
<gene>
    <name evidence="3" type="ORF">POI8812_00225</name>
</gene>
<sequence>MTPRSRSNYTAPIWNKPAQLLCAALVGTSLVSAASAQQISTPVDETEVTETIEISSHFGRNGALTERELEMARTAWSYFVDAYQEETGLVNSVARFPSTTMWDTASYISGLVAAYELGIIDKRTFDDRAMRLLATLRNLPLFRGEAPNKVYNTQTGERVDYTNEPGEIGYSANDIGRLLVWLRVLAERYPYLANAADNVPLRWNFCNMIDERGRIQGTFVGGDGATRYVQEGRLGYEEYAAKGFALWGFDVRGALEAEPLAYSRIYDIDVPHDGRDPRVYRSQNYVLTESYLLDGLELGWDLPTADPDGPGFASQGWRAEFAYRVFAAQERRFEATGVVTARSEHQVEGSPFFVYDTIFADGYAWNTLDPSGEYQPDRAAVSAKAALGMWALWDDPYTDLLFETVADISIADRGFYEGVYENGNGVIPLRTANNNGIILASLLYKAQGPILQYVNDNTRYWHTAFGEEIRETRCLPQPQVIERTCCACNGVEDLTPALAWDEFRFCQPVMREHGIGATNCSPEEQLFEAPAPRVVAPLSCPAPWANQ</sequence>
<accession>A0A2R8A7D6</accession>
<reference evidence="3 4" key="1">
    <citation type="submission" date="2018-03" db="EMBL/GenBank/DDBJ databases">
        <authorList>
            <person name="Keele B.F."/>
        </authorList>
    </citation>
    <scope>NUCLEOTIDE SEQUENCE [LARGE SCALE GENOMIC DNA]</scope>
    <source>
        <strain evidence="3 4">CeCT 8812</strain>
    </source>
</reference>
<evidence type="ECO:0000259" key="2">
    <source>
        <dbReference type="Pfam" id="PF11329"/>
    </source>
</evidence>
<keyword evidence="1" id="KW-0732">Signal</keyword>
<dbReference type="Proteomes" id="UP000244932">
    <property type="component" value="Unassembled WGS sequence"/>
</dbReference>
<keyword evidence="4" id="KW-1185">Reference proteome</keyword>
<evidence type="ECO:0000256" key="1">
    <source>
        <dbReference type="SAM" id="SignalP"/>
    </source>
</evidence>
<dbReference type="InterPro" id="IPR021478">
    <property type="entry name" value="DUF3131"/>
</dbReference>
<dbReference type="RefSeq" id="WP_108780689.1">
    <property type="nucleotide sequence ID" value="NZ_OMKW01000001.1"/>
</dbReference>